<keyword evidence="1" id="KW-0472">Membrane</keyword>
<comment type="caution">
    <text evidence="2">The sequence shown here is derived from an EMBL/GenBank/DDBJ whole genome shotgun (WGS) entry which is preliminary data.</text>
</comment>
<evidence type="ECO:0000313" key="2">
    <source>
        <dbReference type="EMBL" id="EOS01068.1"/>
    </source>
</evidence>
<dbReference type="EMBL" id="ASSM01000009">
    <property type="protein sequence ID" value="EOS01068.1"/>
    <property type="molecule type" value="Genomic_DNA"/>
</dbReference>
<keyword evidence="1" id="KW-1133">Transmembrane helix</keyword>
<name>R9HAI7_BACT4</name>
<sequence>MKPLIRFHSIVLSVTTLVVFSLWELFESYSLNYPILKIAFAAIISIGFYRILMLIIKSIVLNIRFLKKCIFGTQYIEGVWVGFFMGKSDNVRFYIETFEQDFESITIRGKGFRENEGYFGSWISESVNFDNKKGTLNYTYKADALSNTFINPGLAEFVIERRKNNAPPYRLFGFSADLYDPQKMKSFEEKINDQPDIGNIEEALKKAKQLYYENRCFLSLDDDIPEEMEK</sequence>
<evidence type="ECO:0000313" key="3">
    <source>
        <dbReference type="Proteomes" id="UP000014207"/>
    </source>
</evidence>
<dbReference type="HOGENOM" id="CLU_104948_0_0_10"/>
<feature type="transmembrane region" description="Helical" evidence="1">
    <location>
        <begin position="38"/>
        <end position="60"/>
    </location>
</feature>
<dbReference type="RefSeq" id="WP_016268750.1">
    <property type="nucleotide sequence ID" value="NZ_KE159459.1"/>
</dbReference>
<gene>
    <name evidence="2" type="ORF">C799_02921</name>
</gene>
<protein>
    <recommendedName>
        <fullName evidence="4">SMODS-associating 2TM beta-strand rich effector domain-containing protein</fullName>
    </recommendedName>
</protein>
<evidence type="ECO:0008006" key="4">
    <source>
        <dbReference type="Google" id="ProtNLM"/>
    </source>
</evidence>
<proteinExistence type="predicted"/>
<accession>R9HAI7</accession>
<dbReference type="Proteomes" id="UP000014207">
    <property type="component" value="Unassembled WGS sequence"/>
</dbReference>
<dbReference type="AlphaFoldDB" id="R9HAI7"/>
<evidence type="ECO:0000256" key="1">
    <source>
        <dbReference type="SAM" id="Phobius"/>
    </source>
</evidence>
<keyword evidence="1" id="KW-0812">Transmembrane</keyword>
<organism evidence="2 3">
    <name type="scientific">Bacteroides thetaiotaomicron dnLKV9</name>
    <dbReference type="NCBI Taxonomy" id="1235785"/>
    <lineage>
        <taxon>Bacteria</taxon>
        <taxon>Pseudomonadati</taxon>
        <taxon>Bacteroidota</taxon>
        <taxon>Bacteroidia</taxon>
        <taxon>Bacteroidales</taxon>
        <taxon>Bacteroidaceae</taxon>
        <taxon>Bacteroides</taxon>
    </lineage>
</organism>
<feature type="transmembrane region" description="Helical" evidence="1">
    <location>
        <begin position="7"/>
        <end position="26"/>
    </location>
</feature>
<reference evidence="2 3" key="1">
    <citation type="submission" date="2013-04" db="EMBL/GenBank/DDBJ databases">
        <title>The Genome Sequence of Bacteroides thetaiotaomicron dnLKV9.</title>
        <authorList>
            <consortium name="The Broad Institute Genomics Platform"/>
            <consortium name="The Broad Institute Genome Sequencing Center for Infectious Disease"/>
            <person name="Earl A."/>
            <person name="Xavier R."/>
            <person name="Kuhn K."/>
            <person name="Stappenbeck T."/>
            <person name="Walker B."/>
            <person name="Young S."/>
            <person name="Zeng Q."/>
            <person name="Gargeya S."/>
            <person name="Fitzgerald M."/>
            <person name="Haas B."/>
            <person name="Abouelleil A."/>
            <person name="Allen A.W."/>
            <person name="Alvarado L."/>
            <person name="Arachchi H.M."/>
            <person name="Berlin A.M."/>
            <person name="Chapman S.B."/>
            <person name="Gainer-Dewar J."/>
            <person name="Goldberg J."/>
            <person name="Griggs A."/>
            <person name="Gujja S."/>
            <person name="Hansen M."/>
            <person name="Howarth C."/>
            <person name="Imamovic A."/>
            <person name="Ireland A."/>
            <person name="Larimer J."/>
            <person name="McCowan C."/>
            <person name="Murphy C."/>
            <person name="Pearson M."/>
            <person name="Poon T.W."/>
            <person name="Priest M."/>
            <person name="Roberts A."/>
            <person name="Saif S."/>
            <person name="Shea T."/>
            <person name="Sisk P."/>
            <person name="Sykes S."/>
            <person name="Wortman J."/>
            <person name="Nusbaum C."/>
            <person name="Birren B."/>
        </authorList>
    </citation>
    <scope>NUCLEOTIDE SEQUENCE [LARGE SCALE GENOMIC DNA]</scope>
    <source>
        <strain evidence="3">dnLKV9</strain>
    </source>
</reference>
<dbReference type="PATRIC" id="fig|1235785.3.peg.2953"/>